<comment type="caution">
    <text evidence="2">The sequence shown here is derived from an EMBL/GenBank/DDBJ whole genome shotgun (WGS) entry which is preliminary data.</text>
</comment>
<reference evidence="2 3" key="1">
    <citation type="submission" date="2019-03" db="EMBL/GenBank/DDBJ databases">
        <title>Ramlibacter sp. 18x22-1, whole genome shotgun sequence.</title>
        <authorList>
            <person name="Zhang X."/>
            <person name="Feng G."/>
            <person name="Zhu H."/>
        </authorList>
    </citation>
    <scope>NUCLEOTIDE SEQUENCE [LARGE SCALE GENOMIC DNA]</scope>
    <source>
        <strain evidence="2 3">18x22-1</strain>
    </source>
</reference>
<dbReference type="RefSeq" id="WP_135251357.1">
    <property type="nucleotide sequence ID" value="NZ_SMLK01000008.1"/>
</dbReference>
<gene>
    <name evidence="2" type="ORF">EZ216_18930</name>
</gene>
<protein>
    <recommendedName>
        <fullName evidence="4">DUF1223 domain-containing protein</fullName>
    </recommendedName>
</protein>
<name>A0A4Z0BGW8_9BURK</name>
<keyword evidence="3" id="KW-1185">Reference proteome</keyword>
<proteinExistence type="predicted"/>
<dbReference type="Proteomes" id="UP000297839">
    <property type="component" value="Unassembled WGS sequence"/>
</dbReference>
<dbReference type="AlphaFoldDB" id="A0A4Z0BGW8"/>
<sequence length="224" mass="23590">MTRKAFLALAALCAAAAQAQPSSCSSDEQAAPVALLERFISADCGGCWAAKDAPAAKNGELALDWIVPGRKGDDAPLSAAATREAEDRLRALGHKAPQAADSVRTARAQPAGTVRVAHGPVFNGYVGTSIQSLDAGKGPFTGWLALVETLPAGTEGSPVERNLVRNLLQVPWPAPPGRRFEARPMSVPEGAHADRLRVVGWVQDARGVIRAISESRCDPEDQKR</sequence>
<keyword evidence="1" id="KW-0732">Signal</keyword>
<evidence type="ECO:0000313" key="3">
    <source>
        <dbReference type="Proteomes" id="UP000297839"/>
    </source>
</evidence>
<dbReference type="OrthoDB" id="8894809at2"/>
<evidence type="ECO:0000256" key="1">
    <source>
        <dbReference type="SAM" id="SignalP"/>
    </source>
</evidence>
<feature type="signal peptide" evidence="1">
    <location>
        <begin position="1"/>
        <end position="19"/>
    </location>
</feature>
<dbReference type="EMBL" id="SMLK01000008">
    <property type="protein sequence ID" value="TFY97158.1"/>
    <property type="molecule type" value="Genomic_DNA"/>
</dbReference>
<organism evidence="2 3">
    <name type="scientific">Ramlibacter humi</name>
    <dbReference type="NCBI Taxonomy" id="2530451"/>
    <lineage>
        <taxon>Bacteria</taxon>
        <taxon>Pseudomonadati</taxon>
        <taxon>Pseudomonadota</taxon>
        <taxon>Betaproteobacteria</taxon>
        <taxon>Burkholderiales</taxon>
        <taxon>Comamonadaceae</taxon>
        <taxon>Ramlibacter</taxon>
    </lineage>
</organism>
<accession>A0A4Z0BGW8</accession>
<evidence type="ECO:0008006" key="4">
    <source>
        <dbReference type="Google" id="ProtNLM"/>
    </source>
</evidence>
<evidence type="ECO:0000313" key="2">
    <source>
        <dbReference type="EMBL" id="TFY97158.1"/>
    </source>
</evidence>
<feature type="chain" id="PRO_5021214357" description="DUF1223 domain-containing protein" evidence="1">
    <location>
        <begin position="20"/>
        <end position="224"/>
    </location>
</feature>